<reference evidence="6" key="1">
    <citation type="submission" date="2010-05" db="EMBL/GenBank/DDBJ databases">
        <title>The Genome Sequence of Magnaporthe poae strain ATCC 64411.</title>
        <authorList>
            <consortium name="The Broad Institute Genome Sequencing Platform"/>
            <consortium name="Broad Institute Genome Sequencing Center for Infectious Disease"/>
            <person name="Ma L.-J."/>
            <person name="Dead R."/>
            <person name="Young S."/>
            <person name="Zeng Q."/>
            <person name="Koehrsen M."/>
            <person name="Alvarado L."/>
            <person name="Berlin A."/>
            <person name="Chapman S.B."/>
            <person name="Chen Z."/>
            <person name="Freedman E."/>
            <person name="Gellesch M."/>
            <person name="Goldberg J."/>
            <person name="Griggs A."/>
            <person name="Gujja S."/>
            <person name="Heilman E.R."/>
            <person name="Heiman D."/>
            <person name="Hepburn T."/>
            <person name="Howarth C."/>
            <person name="Jen D."/>
            <person name="Larson L."/>
            <person name="Mehta T."/>
            <person name="Neiman D."/>
            <person name="Pearson M."/>
            <person name="Roberts A."/>
            <person name="Saif S."/>
            <person name="Shea T."/>
            <person name="Shenoy N."/>
            <person name="Sisk P."/>
            <person name="Stolte C."/>
            <person name="Sykes S."/>
            <person name="Walk T."/>
            <person name="White J."/>
            <person name="Yandava C."/>
            <person name="Haas B."/>
            <person name="Nusbaum C."/>
            <person name="Birren B."/>
        </authorList>
    </citation>
    <scope>NUCLEOTIDE SEQUENCE</scope>
    <source>
        <strain evidence="6">ATCC 64411</strain>
    </source>
</reference>
<keyword evidence="2" id="KW-0285">Flavoprotein</keyword>
<dbReference type="EMBL" id="GL876970">
    <property type="protein sequence ID" value="KLU86928.1"/>
    <property type="molecule type" value="Genomic_DNA"/>
</dbReference>
<dbReference type="PANTHER" id="PTHR11552:SF115">
    <property type="entry name" value="DEHYDROGENASE XPTC-RELATED"/>
    <property type="match status" value="1"/>
</dbReference>
<dbReference type="STRING" id="644358.A0A0C4E0Q3"/>
<dbReference type="Pfam" id="PF00732">
    <property type="entry name" value="GMC_oxred_N"/>
    <property type="match status" value="1"/>
</dbReference>
<dbReference type="OrthoDB" id="269227at2759"/>
<protein>
    <recommendedName>
        <fullName evidence="4 5">Glucose-methanol-choline oxidoreductase N-terminal domain-containing protein</fullName>
    </recommendedName>
</protein>
<sequence>MMSLAVLGVAALALAAHGQSLPQDRVKRDAAELRQTYDFVILGGGTAGLTVADRLTEAFPDRKCFSSGRLARRNANAAAAGTVLVVELGELVYAPGVNEPPGYPAPLPGWRITSRPNPGLNGRIGGVTIGKAVGGGTTINGQFFDRGSASDYDAWAALGSPEFDDYEDKWDWEGLLPYFKKSVTFTEPTKESTVGYGYTWDADAAYGGNTPIHASFPPFQWPMQALTWKAWVDTGVGANRECAAGTKVGMCWVPSSQHPYTARRSHAGTGHFLDAIDRRPNYDLLVLHRAIRVQYARGAGTETAVLDGGPPRVEVRAEGSNATTWVTATQEVIVAAGALNTPLILQRSGIGPKGVLDKAGVEQIVDLPGVGQNFHDHGGLTYKATFNVTITPNADILATNTSFRDQAVAEYEQRPARGPYTLAFGNSAS</sequence>
<dbReference type="Gene3D" id="3.30.560.10">
    <property type="entry name" value="Glucose Oxidase, domain 3"/>
    <property type="match status" value="1"/>
</dbReference>
<keyword evidence="3" id="KW-0732">Signal</keyword>
<accession>A0A0C4E0Q3</accession>
<dbReference type="GO" id="GO:0016614">
    <property type="term" value="F:oxidoreductase activity, acting on CH-OH group of donors"/>
    <property type="evidence" value="ECO:0007669"/>
    <property type="project" value="InterPro"/>
</dbReference>
<proteinExistence type="inferred from homology"/>
<dbReference type="PIRSF" id="PIRSF000137">
    <property type="entry name" value="Alcohol_oxidase"/>
    <property type="match status" value="1"/>
</dbReference>
<dbReference type="Proteomes" id="UP000011715">
    <property type="component" value="Unassembled WGS sequence"/>
</dbReference>
<dbReference type="InterPro" id="IPR000172">
    <property type="entry name" value="GMC_OxRdtase_N"/>
</dbReference>
<dbReference type="eggNOG" id="KOG1238">
    <property type="taxonomic scope" value="Eukaryota"/>
</dbReference>
<dbReference type="OMA" id="PGWRITS"/>
<dbReference type="Gene3D" id="3.50.50.60">
    <property type="entry name" value="FAD/NAD(P)-binding domain"/>
    <property type="match status" value="1"/>
</dbReference>
<organism evidence="7 8">
    <name type="scientific">Magnaporthiopsis poae (strain ATCC 64411 / 73-15)</name>
    <name type="common">Kentucky bluegrass fungus</name>
    <name type="synonym">Magnaporthe poae</name>
    <dbReference type="NCBI Taxonomy" id="644358"/>
    <lineage>
        <taxon>Eukaryota</taxon>
        <taxon>Fungi</taxon>
        <taxon>Dikarya</taxon>
        <taxon>Ascomycota</taxon>
        <taxon>Pezizomycotina</taxon>
        <taxon>Sordariomycetes</taxon>
        <taxon>Sordariomycetidae</taxon>
        <taxon>Magnaporthales</taxon>
        <taxon>Magnaporthaceae</taxon>
        <taxon>Magnaporthiopsis</taxon>
    </lineage>
</organism>
<dbReference type="InterPro" id="IPR012132">
    <property type="entry name" value="GMC_OxRdtase"/>
</dbReference>
<dbReference type="GO" id="GO:0050660">
    <property type="term" value="F:flavin adenine dinucleotide binding"/>
    <property type="evidence" value="ECO:0007669"/>
    <property type="project" value="InterPro"/>
</dbReference>
<dbReference type="PANTHER" id="PTHR11552">
    <property type="entry name" value="GLUCOSE-METHANOL-CHOLINE GMC OXIDOREDUCTASE"/>
    <property type="match status" value="1"/>
</dbReference>
<reference evidence="8" key="2">
    <citation type="submission" date="2010-05" db="EMBL/GenBank/DDBJ databases">
        <title>The genome sequence of Magnaporthe poae strain ATCC 64411.</title>
        <authorList>
            <person name="Ma L.-J."/>
            <person name="Dead R."/>
            <person name="Young S."/>
            <person name="Zeng Q."/>
            <person name="Koehrsen M."/>
            <person name="Alvarado L."/>
            <person name="Berlin A."/>
            <person name="Chapman S.B."/>
            <person name="Chen Z."/>
            <person name="Freedman E."/>
            <person name="Gellesch M."/>
            <person name="Goldberg J."/>
            <person name="Griggs A."/>
            <person name="Gujja S."/>
            <person name="Heilman E.R."/>
            <person name="Heiman D."/>
            <person name="Hepburn T."/>
            <person name="Howarth C."/>
            <person name="Jen D."/>
            <person name="Larson L."/>
            <person name="Mehta T."/>
            <person name="Neiman D."/>
            <person name="Pearson M."/>
            <person name="Roberts A."/>
            <person name="Saif S."/>
            <person name="Shea T."/>
            <person name="Shenoy N."/>
            <person name="Sisk P."/>
            <person name="Stolte C."/>
            <person name="Sykes S."/>
            <person name="Walk T."/>
            <person name="White J."/>
            <person name="Yandava C."/>
            <person name="Haas B."/>
            <person name="Nusbaum C."/>
            <person name="Birren B."/>
        </authorList>
    </citation>
    <scope>NUCLEOTIDE SEQUENCE [LARGE SCALE GENOMIC DNA]</scope>
    <source>
        <strain evidence="8">ATCC 64411 / 73-15</strain>
    </source>
</reference>
<reference evidence="7" key="4">
    <citation type="journal article" date="2015" name="G3 (Bethesda)">
        <title>Genome sequences of three phytopathogenic species of the Magnaporthaceae family of fungi.</title>
        <authorList>
            <person name="Okagaki L.H."/>
            <person name="Nunes C.C."/>
            <person name="Sailsbery J."/>
            <person name="Clay B."/>
            <person name="Brown D."/>
            <person name="John T."/>
            <person name="Oh Y."/>
            <person name="Young N."/>
            <person name="Fitzgerald M."/>
            <person name="Haas B.J."/>
            <person name="Zeng Q."/>
            <person name="Young S."/>
            <person name="Adiconis X."/>
            <person name="Fan L."/>
            <person name="Levin J.Z."/>
            <person name="Mitchell T.K."/>
            <person name="Okubara P.A."/>
            <person name="Farman M.L."/>
            <person name="Kohn L.M."/>
            <person name="Birren B."/>
            <person name="Ma L.-J."/>
            <person name="Dean R.A."/>
        </authorList>
    </citation>
    <scope>NUCLEOTIDE SEQUENCE</scope>
    <source>
        <strain evidence="7">ATCC 64411 / 73-15</strain>
    </source>
</reference>
<evidence type="ECO:0000313" key="6">
    <source>
        <dbReference type="EMBL" id="KLU86928.1"/>
    </source>
</evidence>
<evidence type="ECO:0000256" key="2">
    <source>
        <dbReference type="RuleBase" id="RU003968"/>
    </source>
</evidence>
<feature type="signal peptide" evidence="3">
    <location>
        <begin position="1"/>
        <end position="18"/>
    </location>
</feature>
<comment type="similarity">
    <text evidence="1 2">Belongs to the GMC oxidoreductase family.</text>
</comment>
<dbReference type="PROSITE" id="PS00624">
    <property type="entry name" value="GMC_OXRED_2"/>
    <property type="match status" value="1"/>
</dbReference>
<dbReference type="AlphaFoldDB" id="A0A0C4E0Q3"/>
<keyword evidence="8" id="KW-1185">Reference proteome</keyword>
<dbReference type="InterPro" id="IPR036188">
    <property type="entry name" value="FAD/NAD-bd_sf"/>
</dbReference>
<dbReference type="VEuPathDB" id="FungiDB:MAPG_05935"/>
<dbReference type="EnsemblFungi" id="MAPG_05935T0">
    <property type="protein sequence ID" value="MAPG_05935T0"/>
    <property type="gene ID" value="MAPG_05935"/>
</dbReference>
<dbReference type="GO" id="GO:0044550">
    <property type="term" value="P:secondary metabolite biosynthetic process"/>
    <property type="evidence" value="ECO:0007669"/>
    <property type="project" value="TreeGrafter"/>
</dbReference>
<gene>
    <name evidence="6" type="ORF">MAPG_05935</name>
</gene>
<keyword evidence="2" id="KW-0274">FAD</keyword>
<feature type="domain" description="Glucose-methanol-choline oxidoreductase N-terminal" evidence="4">
    <location>
        <begin position="130"/>
        <end position="153"/>
    </location>
</feature>
<dbReference type="EMBL" id="ADBL01001420">
    <property type="status" value="NOT_ANNOTATED_CDS"/>
    <property type="molecule type" value="Genomic_DNA"/>
</dbReference>
<reference evidence="7" key="5">
    <citation type="submission" date="2015-06" db="UniProtKB">
        <authorList>
            <consortium name="EnsemblFungi"/>
        </authorList>
    </citation>
    <scope>IDENTIFICATION</scope>
    <source>
        <strain evidence="7">ATCC 64411</strain>
    </source>
</reference>
<feature type="domain" description="Glucose-methanol-choline oxidoreductase N-terminal" evidence="5">
    <location>
        <begin position="337"/>
        <end position="351"/>
    </location>
</feature>
<evidence type="ECO:0000256" key="3">
    <source>
        <dbReference type="SAM" id="SignalP"/>
    </source>
</evidence>
<evidence type="ECO:0000256" key="1">
    <source>
        <dbReference type="ARBA" id="ARBA00010790"/>
    </source>
</evidence>
<evidence type="ECO:0000259" key="4">
    <source>
        <dbReference type="PROSITE" id="PS00623"/>
    </source>
</evidence>
<evidence type="ECO:0000313" key="7">
    <source>
        <dbReference type="EnsemblFungi" id="MAPG_05935T0"/>
    </source>
</evidence>
<name>A0A0C4E0Q3_MAGP6</name>
<evidence type="ECO:0000259" key="5">
    <source>
        <dbReference type="PROSITE" id="PS00624"/>
    </source>
</evidence>
<reference evidence="6" key="3">
    <citation type="submission" date="2011-03" db="EMBL/GenBank/DDBJ databases">
        <title>Annotation of Magnaporthe poae ATCC 64411.</title>
        <authorList>
            <person name="Ma L.-J."/>
            <person name="Dead R."/>
            <person name="Young S.K."/>
            <person name="Zeng Q."/>
            <person name="Gargeya S."/>
            <person name="Fitzgerald M."/>
            <person name="Haas B."/>
            <person name="Abouelleil A."/>
            <person name="Alvarado L."/>
            <person name="Arachchi H.M."/>
            <person name="Berlin A."/>
            <person name="Brown A."/>
            <person name="Chapman S.B."/>
            <person name="Chen Z."/>
            <person name="Dunbar C."/>
            <person name="Freedman E."/>
            <person name="Gearin G."/>
            <person name="Gellesch M."/>
            <person name="Goldberg J."/>
            <person name="Griggs A."/>
            <person name="Gujja S."/>
            <person name="Heiman D."/>
            <person name="Howarth C."/>
            <person name="Larson L."/>
            <person name="Lui A."/>
            <person name="MacDonald P.J.P."/>
            <person name="Mehta T."/>
            <person name="Montmayeur A."/>
            <person name="Murphy C."/>
            <person name="Neiman D."/>
            <person name="Pearson M."/>
            <person name="Priest M."/>
            <person name="Roberts A."/>
            <person name="Saif S."/>
            <person name="Shea T."/>
            <person name="Shenoy N."/>
            <person name="Sisk P."/>
            <person name="Stolte C."/>
            <person name="Sykes S."/>
            <person name="Yandava C."/>
            <person name="Wortman J."/>
            <person name="Nusbaum C."/>
            <person name="Birren B."/>
        </authorList>
    </citation>
    <scope>NUCLEOTIDE SEQUENCE</scope>
    <source>
        <strain evidence="6">ATCC 64411</strain>
    </source>
</reference>
<feature type="chain" id="PRO_5010907109" description="Glucose-methanol-choline oxidoreductase N-terminal domain-containing protein" evidence="3">
    <location>
        <begin position="19"/>
        <end position="429"/>
    </location>
</feature>
<evidence type="ECO:0000313" key="8">
    <source>
        <dbReference type="Proteomes" id="UP000011715"/>
    </source>
</evidence>
<dbReference type="SUPFAM" id="SSF51905">
    <property type="entry name" value="FAD/NAD(P)-binding domain"/>
    <property type="match status" value="1"/>
</dbReference>
<dbReference type="PROSITE" id="PS00623">
    <property type="entry name" value="GMC_OXRED_1"/>
    <property type="match status" value="1"/>
</dbReference>